<dbReference type="GO" id="GO:0005351">
    <property type="term" value="F:carbohydrate:proton symporter activity"/>
    <property type="evidence" value="ECO:0007669"/>
    <property type="project" value="TreeGrafter"/>
</dbReference>
<evidence type="ECO:0000259" key="8">
    <source>
        <dbReference type="PROSITE" id="PS50850"/>
    </source>
</evidence>
<dbReference type="InterPro" id="IPR050360">
    <property type="entry name" value="MFS_Sugar_Transporters"/>
</dbReference>
<dbReference type="InterPro" id="IPR005829">
    <property type="entry name" value="Sugar_transporter_CS"/>
</dbReference>
<name>A0AAW1RZD2_9CHLO</name>
<evidence type="ECO:0000313" key="9">
    <source>
        <dbReference type="EMBL" id="KAK9838682.1"/>
    </source>
</evidence>
<keyword evidence="5 7" id="KW-0472">Membrane</keyword>
<dbReference type="PROSITE" id="PS00217">
    <property type="entry name" value="SUGAR_TRANSPORT_2"/>
    <property type="match status" value="1"/>
</dbReference>
<evidence type="ECO:0000256" key="4">
    <source>
        <dbReference type="ARBA" id="ARBA00022989"/>
    </source>
</evidence>
<keyword evidence="10" id="KW-1185">Reference proteome</keyword>
<dbReference type="SUPFAM" id="SSF103473">
    <property type="entry name" value="MFS general substrate transporter"/>
    <property type="match status" value="1"/>
</dbReference>
<dbReference type="InterPro" id="IPR036259">
    <property type="entry name" value="MFS_trans_sf"/>
</dbReference>
<comment type="caution">
    <text evidence="9">The sequence shown here is derived from an EMBL/GenBank/DDBJ whole genome shotgun (WGS) entry which is preliminary data.</text>
</comment>
<comment type="subcellular location">
    <subcellularLocation>
        <location evidence="1">Membrane</location>
        <topology evidence="1">Multi-pass membrane protein</topology>
    </subcellularLocation>
</comment>
<evidence type="ECO:0000256" key="5">
    <source>
        <dbReference type="ARBA" id="ARBA00023136"/>
    </source>
</evidence>
<keyword evidence="3 7" id="KW-0812">Transmembrane</keyword>
<feature type="transmembrane region" description="Helical" evidence="7">
    <location>
        <begin position="354"/>
        <end position="373"/>
    </location>
</feature>
<evidence type="ECO:0000256" key="1">
    <source>
        <dbReference type="ARBA" id="ARBA00004141"/>
    </source>
</evidence>
<dbReference type="PANTHER" id="PTHR48022:SF2">
    <property type="entry name" value="PLASTIDIC GLUCOSE TRANSPORTER 4"/>
    <property type="match status" value="1"/>
</dbReference>
<feature type="transmembrane region" description="Helical" evidence="7">
    <location>
        <begin position="431"/>
        <end position="448"/>
    </location>
</feature>
<feature type="transmembrane region" description="Helical" evidence="7">
    <location>
        <begin position="143"/>
        <end position="166"/>
    </location>
</feature>
<sequence>MRHDVRFSDFPFSLYAAVGAALLGSLQFGFHLGVMNTPLQFIAEDLRFSLEKGSALVTSALLVGAAVGSLVAGQAADKFGPKQSLLFNNLLFVVGSSLTSTTPLGLYGMATGRLLSGLACGAASLYVPRYVSEVAPPGIRGTLSTGSQVMVTVGALLAYCLGWPYAKERASYISIGSLDVAWWRIMLGMGLVPAIIQMLGLSACPESPVWLEWVGRGPEAQKAQQKLLGAAAGAVDSSNTPGANGRGDEEATQPLTERSSDSGSLSNGEQGKDEQAGTWGDLLSTRYRRIMLLAAGLPLFQQGSGINTVIYYSSQVFRDAGLKSPVAGSVAMGASNVVGTLLAAVLMDRIGRRPLLLFSHSAMAICLLTMSAAQFSPASMEVEGMITLCAILTYVFSFALGVGPIPWVYLPEILPDRIKGRAQAACTSLNWIANLMVGLSFPAMLSALGIGGAYLLYVALNVAAVTFAASYMVETKQRSLAHIKKELIDS</sequence>
<dbReference type="InterPro" id="IPR003663">
    <property type="entry name" value="Sugar/inositol_transpt"/>
</dbReference>
<evidence type="ECO:0000256" key="2">
    <source>
        <dbReference type="ARBA" id="ARBA00010992"/>
    </source>
</evidence>
<protein>
    <recommendedName>
        <fullName evidence="8">Major facilitator superfamily (MFS) profile domain-containing protein</fullName>
    </recommendedName>
</protein>
<dbReference type="PRINTS" id="PR00171">
    <property type="entry name" value="SUGRTRNSPORT"/>
</dbReference>
<feature type="transmembrane region" description="Helical" evidence="7">
    <location>
        <begin position="54"/>
        <end position="73"/>
    </location>
</feature>
<comment type="similarity">
    <text evidence="2">Belongs to the major facilitator superfamily. Sugar transporter (TC 2.A.1.1) family.</text>
</comment>
<dbReference type="InterPro" id="IPR020846">
    <property type="entry name" value="MFS_dom"/>
</dbReference>
<proteinExistence type="inferred from homology"/>
<dbReference type="CDD" id="cd17315">
    <property type="entry name" value="MFS_GLUT_like"/>
    <property type="match status" value="1"/>
</dbReference>
<dbReference type="EMBL" id="JALJOS010000005">
    <property type="protein sequence ID" value="KAK9838682.1"/>
    <property type="molecule type" value="Genomic_DNA"/>
</dbReference>
<evidence type="ECO:0000256" key="7">
    <source>
        <dbReference type="SAM" id="Phobius"/>
    </source>
</evidence>
<dbReference type="PANTHER" id="PTHR48022">
    <property type="entry name" value="PLASTIDIC GLUCOSE TRANSPORTER 4"/>
    <property type="match status" value="1"/>
</dbReference>
<dbReference type="Proteomes" id="UP001438707">
    <property type="component" value="Unassembled WGS sequence"/>
</dbReference>
<evidence type="ECO:0000256" key="6">
    <source>
        <dbReference type="SAM" id="MobiDB-lite"/>
    </source>
</evidence>
<evidence type="ECO:0000313" key="10">
    <source>
        <dbReference type="Proteomes" id="UP001438707"/>
    </source>
</evidence>
<feature type="transmembrane region" description="Helical" evidence="7">
    <location>
        <begin position="326"/>
        <end position="347"/>
    </location>
</feature>
<accession>A0AAW1RZD2</accession>
<dbReference type="Gene3D" id="1.20.1250.20">
    <property type="entry name" value="MFS general substrate transporter like domains"/>
    <property type="match status" value="1"/>
</dbReference>
<evidence type="ECO:0000256" key="3">
    <source>
        <dbReference type="ARBA" id="ARBA00022692"/>
    </source>
</evidence>
<gene>
    <name evidence="9" type="ORF">WJX74_001271</name>
</gene>
<feature type="domain" description="Major facilitator superfamily (MFS) profile" evidence="8">
    <location>
        <begin position="17"/>
        <end position="476"/>
    </location>
</feature>
<dbReference type="GO" id="GO:0016020">
    <property type="term" value="C:membrane"/>
    <property type="evidence" value="ECO:0007669"/>
    <property type="project" value="UniProtKB-SubCell"/>
</dbReference>
<feature type="region of interest" description="Disordered" evidence="6">
    <location>
        <begin position="233"/>
        <end position="277"/>
    </location>
</feature>
<keyword evidence="4 7" id="KW-1133">Transmembrane helix</keyword>
<feature type="compositionally biased region" description="Polar residues" evidence="6">
    <location>
        <begin position="253"/>
        <end position="269"/>
    </location>
</feature>
<reference evidence="9 10" key="1">
    <citation type="journal article" date="2024" name="Nat. Commun.">
        <title>Phylogenomics reveals the evolutionary origins of lichenization in chlorophyte algae.</title>
        <authorList>
            <person name="Puginier C."/>
            <person name="Libourel C."/>
            <person name="Otte J."/>
            <person name="Skaloud P."/>
            <person name="Haon M."/>
            <person name="Grisel S."/>
            <person name="Petersen M."/>
            <person name="Berrin J.G."/>
            <person name="Delaux P.M."/>
            <person name="Dal Grande F."/>
            <person name="Keller J."/>
        </authorList>
    </citation>
    <scope>NUCLEOTIDE SEQUENCE [LARGE SCALE GENOMIC DNA]</scope>
    <source>
        <strain evidence="9 10">SAG 2145</strain>
    </source>
</reference>
<feature type="transmembrane region" description="Helical" evidence="7">
    <location>
        <begin position="385"/>
        <end position="410"/>
    </location>
</feature>
<dbReference type="InterPro" id="IPR005828">
    <property type="entry name" value="MFS_sugar_transport-like"/>
</dbReference>
<dbReference type="PROSITE" id="PS00216">
    <property type="entry name" value="SUGAR_TRANSPORT_1"/>
    <property type="match status" value="1"/>
</dbReference>
<feature type="transmembrane region" description="Helical" evidence="7">
    <location>
        <begin position="12"/>
        <end position="34"/>
    </location>
</feature>
<feature type="transmembrane region" description="Helical" evidence="7">
    <location>
        <begin position="290"/>
        <end position="314"/>
    </location>
</feature>
<feature type="transmembrane region" description="Helical" evidence="7">
    <location>
        <begin position="85"/>
        <end position="108"/>
    </location>
</feature>
<feature type="transmembrane region" description="Helical" evidence="7">
    <location>
        <begin position="454"/>
        <end position="473"/>
    </location>
</feature>
<dbReference type="Pfam" id="PF00083">
    <property type="entry name" value="Sugar_tr"/>
    <property type="match status" value="1"/>
</dbReference>
<dbReference type="PROSITE" id="PS50850">
    <property type="entry name" value="MFS"/>
    <property type="match status" value="1"/>
</dbReference>
<organism evidence="9 10">
    <name type="scientific">Apatococcus lobatus</name>
    <dbReference type="NCBI Taxonomy" id="904363"/>
    <lineage>
        <taxon>Eukaryota</taxon>
        <taxon>Viridiplantae</taxon>
        <taxon>Chlorophyta</taxon>
        <taxon>core chlorophytes</taxon>
        <taxon>Trebouxiophyceae</taxon>
        <taxon>Chlorellales</taxon>
        <taxon>Chlorellaceae</taxon>
        <taxon>Apatococcus</taxon>
    </lineage>
</organism>
<dbReference type="AlphaFoldDB" id="A0AAW1RZD2"/>